<evidence type="ECO:0000313" key="12">
    <source>
        <dbReference type="EMBL" id="KAL1501959.1"/>
    </source>
</evidence>
<keyword evidence="4" id="KW-0812">Transmembrane</keyword>
<keyword evidence="6" id="KW-0256">Endoplasmic reticulum</keyword>
<dbReference type="InterPro" id="IPR019308">
    <property type="entry name" value="TMEM214"/>
</dbReference>
<sequence length="653" mass="75705">MSGQWEVVKGRNERRSKLPVPKTNGQQRPDSKSVKTTNLLNGVKIEEVLPKSQLQKLYLGKQSNKDNKVQEKSTKVHDNGKKPTKKPTTTNVTNNKPLEPPKPKLPKSIDSGLLAIDSEEFISLYKRCTETVPEAPIVWLKELTQFLNQKIPVDVQDPVFAKKPYKYPLSVVPSKIKQTIETAVREVGKSNAQLYFDIALISMVTDLSKGLPAVGYRFFLQHIAISEPKLVTEHLAKHISLRNSYQNRANVALSILWAVGHVGVNDLHCGLKVFEELMLPLLETKNYSEYVVKYLVDLIKQKREDSLSKEEYCFILDTIFANRKNFPSHLRQKLIGILPKVRDLYLNNKKKDNFLQVLEQFLKKINQTNDPIYRDALSATIVEFFAKDQTALTYWSRIYGKNLLASAIVLTYISNNYDSIRQNLRKPLKDLFVKFATINQELSLNKKKKDEGLKEAILAVKKAQESKQRKTVDRPKGLFGILIYFIWIVILLEPLYRPDKATEDLYMFSIGRFIGKAFEYLWLRLDVALEEYVPNPYLVVREFGVPYAILIQDIFKTSLNFFDYVRELYLEAVKEYVPHVVKFMNVLLTYIVQTFGRISDYLFEVIAYLKREVFTQEMCENLQKTFWSAYNVTIEKTTYFYKTASEKVQDYIK</sequence>
<accession>A0ABD1EW63</accession>
<dbReference type="Pfam" id="PF10151">
    <property type="entry name" value="TMEM214"/>
    <property type="match status" value="1"/>
</dbReference>
<dbReference type="GO" id="GO:0005789">
    <property type="term" value="C:endoplasmic reticulum membrane"/>
    <property type="evidence" value="ECO:0007669"/>
    <property type="project" value="UniProtKB-SubCell"/>
</dbReference>
<feature type="region of interest" description="Disordered" evidence="11">
    <location>
        <begin position="58"/>
        <end position="106"/>
    </location>
</feature>
<evidence type="ECO:0000256" key="1">
    <source>
        <dbReference type="ARBA" id="ARBA00004477"/>
    </source>
</evidence>
<gene>
    <name evidence="12" type="ORF">ABEB36_007180</name>
</gene>
<evidence type="ECO:0000256" key="7">
    <source>
        <dbReference type="ARBA" id="ARBA00022989"/>
    </source>
</evidence>
<comment type="subcellular location">
    <subcellularLocation>
        <location evidence="1">Endoplasmic reticulum membrane</location>
        <topology evidence="1">Multi-pass membrane protein</topology>
    </subcellularLocation>
</comment>
<comment type="function">
    <text evidence="10">Critical mediator, in cooperation with CASP4, of endoplasmic reticulum-stress induced apoptosis. Required or the activation of CASP4 following endoplasmic reticulum stress.</text>
</comment>
<evidence type="ECO:0000256" key="10">
    <source>
        <dbReference type="ARBA" id="ARBA00024938"/>
    </source>
</evidence>
<comment type="subunit">
    <text evidence="3">Constitutively interacts with CASP4; required for the localization of procaspase 4 to the ER.</text>
</comment>
<dbReference type="SUPFAM" id="SSF48371">
    <property type="entry name" value="ARM repeat"/>
    <property type="match status" value="1"/>
</dbReference>
<evidence type="ECO:0000256" key="2">
    <source>
        <dbReference type="ARBA" id="ARBA00007984"/>
    </source>
</evidence>
<evidence type="ECO:0000256" key="8">
    <source>
        <dbReference type="ARBA" id="ARBA00023136"/>
    </source>
</evidence>
<evidence type="ECO:0000256" key="5">
    <source>
        <dbReference type="ARBA" id="ARBA00022703"/>
    </source>
</evidence>
<dbReference type="GO" id="GO:0006915">
    <property type="term" value="P:apoptotic process"/>
    <property type="evidence" value="ECO:0007669"/>
    <property type="project" value="UniProtKB-KW"/>
</dbReference>
<dbReference type="AlphaFoldDB" id="A0ABD1EW63"/>
<reference evidence="12 13" key="1">
    <citation type="submission" date="2024-05" db="EMBL/GenBank/DDBJ databases">
        <title>Genetic variation in Jamaican populations of the coffee berry borer (Hypothenemus hampei).</title>
        <authorList>
            <person name="Errbii M."/>
            <person name="Myrie A."/>
        </authorList>
    </citation>
    <scope>NUCLEOTIDE SEQUENCE [LARGE SCALE GENOMIC DNA]</scope>
    <source>
        <strain evidence="12">JA-Hopewell-2020-01-JO</strain>
        <tissue evidence="12">Whole body</tissue>
    </source>
</reference>
<keyword evidence="7" id="KW-1133">Transmembrane helix</keyword>
<proteinExistence type="inferred from homology"/>
<keyword evidence="9" id="KW-0325">Glycoprotein</keyword>
<dbReference type="PANTHER" id="PTHR13448">
    <property type="entry name" value="TRANSMEMBRANE PROTEIN 214"/>
    <property type="match status" value="1"/>
</dbReference>
<keyword evidence="13" id="KW-1185">Reference proteome</keyword>
<evidence type="ECO:0000256" key="3">
    <source>
        <dbReference type="ARBA" id="ARBA00011720"/>
    </source>
</evidence>
<evidence type="ECO:0000256" key="4">
    <source>
        <dbReference type="ARBA" id="ARBA00022692"/>
    </source>
</evidence>
<evidence type="ECO:0000256" key="6">
    <source>
        <dbReference type="ARBA" id="ARBA00022824"/>
    </source>
</evidence>
<evidence type="ECO:0000256" key="9">
    <source>
        <dbReference type="ARBA" id="ARBA00023180"/>
    </source>
</evidence>
<dbReference type="InterPro" id="IPR016024">
    <property type="entry name" value="ARM-type_fold"/>
</dbReference>
<comment type="caution">
    <text evidence="12">The sequence shown here is derived from an EMBL/GenBank/DDBJ whole genome shotgun (WGS) entry which is preliminary data.</text>
</comment>
<evidence type="ECO:0000313" key="13">
    <source>
        <dbReference type="Proteomes" id="UP001566132"/>
    </source>
</evidence>
<protein>
    <submittedName>
        <fullName evidence="12">Uncharacterized protein</fullName>
    </submittedName>
</protein>
<dbReference type="Proteomes" id="UP001566132">
    <property type="component" value="Unassembled WGS sequence"/>
</dbReference>
<name>A0ABD1EW63_HYPHA</name>
<comment type="similarity">
    <text evidence="2">Belongs to the TMEM214 family.</text>
</comment>
<dbReference type="PANTHER" id="PTHR13448:SF0">
    <property type="entry name" value="TRANSMEMBRANE PROTEIN 214"/>
    <property type="match status" value="1"/>
</dbReference>
<keyword evidence="8" id="KW-0472">Membrane</keyword>
<organism evidence="12 13">
    <name type="scientific">Hypothenemus hampei</name>
    <name type="common">Coffee berry borer</name>
    <dbReference type="NCBI Taxonomy" id="57062"/>
    <lineage>
        <taxon>Eukaryota</taxon>
        <taxon>Metazoa</taxon>
        <taxon>Ecdysozoa</taxon>
        <taxon>Arthropoda</taxon>
        <taxon>Hexapoda</taxon>
        <taxon>Insecta</taxon>
        <taxon>Pterygota</taxon>
        <taxon>Neoptera</taxon>
        <taxon>Endopterygota</taxon>
        <taxon>Coleoptera</taxon>
        <taxon>Polyphaga</taxon>
        <taxon>Cucujiformia</taxon>
        <taxon>Curculionidae</taxon>
        <taxon>Scolytinae</taxon>
        <taxon>Hypothenemus</taxon>
    </lineage>
</organism>
<feature type="compositionally biased region" description="Polar residues" evidence="11">
    <location>
        <begin position="23"/>
        <end position="40"/>
    </location>
</feature>
<evidence type="ECO:0000256" key="11">
    <source>
        <dbReference type="SAM" id="MobiDB-lite"/>
    </source>
</evidence>
<keyword evidence="5" id="KW-0053">Apoptosis</keyword>
<feature type="region of interest" description="Disordered" evidence="11">
    <location>
        <begin position="1"/>
        <end position="40"/>
    </location>
</feature>
<feature type="compositionally biased region" description="Low complexity" evidence="11">
    <location>
        <begin position="86"/>
        <end position="97"/>
    </location>
</feature>
<dbReference type="EMBL" id="JBDJPC010000005">
    <property type="protein sequence ID" value="KAL1501959.1"/>
    <property type="molecule type" value="Genomic_DNA"/>
</dbReference>
<feature type="compositionally biased region" description="Basic and acidic residues" evidence="11">
    <location>
        <begin position="63"/>
        <end position="81"/>
    </location>
</feature>